<comment type="caution">
    <text evidence="2">The sequence shown here is derived from an EMBL/GenBank/DDBJ whole genome shotgun (WGS) entry which is preliminary data.</text>
</comment>
<accession>A0A2P6P4C9</accession>
<gene>
    <name evidence="2" type="ORF">RchiOBHm_Chr7g0187891</name>
</gene>
<keyword evidence="3" id="KW-1185">Reference proteome</keyword>
<protein>
    <submittedName>
        <fullName evidence="2">Uncharacterized protein</fullName>
    </submittedName>
</protein>
<dbReference type="Gramene" id="PRQ16776">
    <property type="protein sequence ID" value="PRQ16776"/>
    <property type="gene ID" value="RchiOBHm_Chr7g0187891"/>
</dbReference>
<feature type="transmembrane region" description="Helical" evidence="1">
    <location>
        <begin position="7"/>
        <end position="27"/>
    </location>
</feature>
<dbReference type="Proteomes" id="UP000238479">
    <property type="component" value="Chromosome 7"/>
</dbReference>
<keyword evidence="1" id="KW-1133">Transmembrane helix</keyword>
<name>A0A2P6P4C9_ROSCH</name>
<organism evidence="2 3">
    <name type="scientific">Rosa chinensis</name>
    <name type="common">China rose</name>
    <dbReference type="NCBI Taxonomy" id="74649"/>
    <lineage>
        <taxon>Eukaryota</taxon>
        <taxon>Viridiplantae</taxon>
        <taxon>Streptophyta</taxon>
        <taxon>Embryophyta</taxon>
        <taxon>Tracheophyta</taxon>
        <taxon>Spermatophyta</taxon>
        <taxon>Magnoliopsida</taxon>
        <taxon>eudicotyledons</taxon>
        <taxon>Gunneridae</taxon>
        <taxon>Pentapetalae</taxon>
        <taxon>rosids</taxon>
        <taxon>fabids</taxon>
        <taxon>Rosales</taxon>
        <taxon>Rosaceae</taxon>
        <taxon>Rosoideae</taxon>
        <taxon>Rosoideae incertae sedis</taxon>
        <taxon>Rosa</taxon>
    </lineage>
</organism>
<evidence type="ECO:0000313" key="2">
    <source>
        <dbReference type="EMBL" id="PRQ16776.1"/>
    </source>
</evidence>
<feature type="transmembrane region" description="Helical" evidence="1">
    <location>
        <begin position="33"/>
        <end position="52"/>
    </location>
</feature>
<sequence length="74" mass="7998">MRALAVAFSIVIACLAVYMILYATLNISKLPAYILYGVLMVLALGSALRLAFFHEQILTAAIDVQKVHGKSDAT</sequence>
<proteinExistence type="predicted"/>
<keyword evidence="1" id="KW-0812">Transmembrane</keyword>
<dbReference type="EMBL" id="PDCK01000045">
    <property type="protein sequence ID" value="PRQ16776.1"/>
    <property type="molecule type" value="Genomic_DNA"/>
</dbReference>
<evidence type="ECO:0000313" key="3">
    <source>
        <dbReference type="Proteomes" id="UP000238479"/>
    </source>
</evidence>
<keyword evidence="1" id="KW-0472">Membrane</keyword>
<evidence type="ECO:0000256" key="1">
    <source>
        <dbReference type="SAM" id="Phobius"/>
    </source>
</evidence>
<reference evidence="2 3" key="1">
    <citation type="journal article" date="2018" name="Nat. Genet.">
        <title>The Rosa genome provides new insights in the design of modern roses.</title>
        <authorList>
            <person name="Bendahmane M."/>
        </authorList>
    </citation>
    <scope>NUCLEOTIDE SEQUENCE [LARGE SCALE GENOMIC DNA]</scope>
    <source>
        <strain evidence="3">cv. Old Blush</strain>
    </source>
</reference>
<dbReference type="AlphaFoldDB" id="A0A2P6P4C9"/>